<dbReference type="GO" id="GO:0016651">
    <property type="term" value="F:oxidoreductase activity, acting on NAD(P)H"/>
    <property type="evidence" value="ECO:0007669"/>
    <property type="project" value="TreeGrafter"/>
</dbReference>
<evidence type="ECO:0000259" key="3">
    <source>
        <dbReference type="SMART" id="SM00829"/>
    </source>
</evidence>
<dbReference type="GO" id="GO:0008270">
    <property type="term" value="F:zinc ion binding"/>
    <property type="evidence" value="ECO:0007669"/>
    <property type="project" value="InterPro"/>
</dbReference>
<keyword evidence="2" id="KW-0560">Oxidoreductase</keyword>
<name>A0A7Y9LDH0_9ACTN</name>
<dbReference type="Pfam" id="PF00107">
    <property type="entry name" value="ADH_zinc_N"/>
    <property type="match status" value="1"/>
</dbReference>
<evidence type="ECO:0000313" key="4">
    <source>
        <dbReference type="EMBL" id="NYE71926.1"/>
    </source>
</evidence>
<dbReference type="CDD" id="cd05276">
    <property type="entry name" value="p53_inducible_oxidoreductase"/>
    <property type="match status" value="1"/>
</dbReference>
<dbReference type="SUPFAM" id="SSF51735">
    <property type="entry name" value="NAD(P)-binding Rossmann-fold domains"/>
    <property type="match status" value="1"/>
</dbReference>
<dbReference type="Gene3D" id="3.90.180.10">
    <property type="entry name" value="Medium-chain alcohol dehydrogenases, catalytic domain"/>
    <property type="match status" value="1"/>
</dbReference>
<organism evidence="4 5">
    <name type="scientific">Microlunatus parietis</name>
    <dbReference type="NCBI Taxonomy" id="682979"/>
    <lineage>
        <taxon>Bacteria</taxon>
        <taxon>Bacillati</taxon>
        <taxon>Actinomycetota</taxon>
        <taxon>Actinomycetes</taxon>
        <taxon>Propionibacteriales</taxon>
        <taxon>Propionibacteriaceae</taxon>
        <taxon>Microlunatus</taxon>
    </lineage>
</organism>
<dbReference type="PROSITE" id="PS01162">
    <property type="entry name" value="QOR_ZETA_CRYSTAL"/>
    <property type="match status" value="1"/>
</dbReference>
<dbReference type="AlphaFoldDB" id="A0A7Y9LDH0"/>
<dbReference type="InterPro" id="IPR036291">
    <property type="entry name" value="NAD(P)-bd_dom_sf"/>
</dbReference>
<dbReference type="InterPro" id="IPR014189">
    <property type="entry name" value="Quinone_OxRdtase_PIG3"/>
</dbReference>
<dbReference type="Gene3D" id="3.40.50.720">
    <property type="entry name" value="NAD(P)-binding Rossmann-like Domain"/>
    <property type="match status" value="1"/>
</dbReference>
<comment type="caution">
    <text evidence="4">The sequence shown here is derived from an EMBL/GenBank/DDBJ whole genome shotgun (WGS) entry which is preliminary data.</text>
</comment>
<dbReference type="InterPro" id="IPR011032">
    <property type="entry name" value="GroES-like_sf"/>
</dbReference>
<feature type="domain" description="Enoyl reductase (ER)" evidence="3">
    <location>
        <begin position="10"/>
        <end position="321"/>
    </location>
</feature>
<protein>
    <submittedName>
        <fullName evidence="4">Putative PIG3 family NAD(P)H quinone oxidoreductase</fullName>
    </submittedName>
</protein>
<gene>
    <name evidence="4" type="ORF">BKA15_003255</name>
</gene>
<proteinExistence type="predicted"/>
<dbReference type="SMART" id="SM00829">
    <property type="entry name" value="PKS_ER"/>
    <property type="match status" value="1"/>
</dbReference>
<reference evidence="4 5" key="1">
    <citation type="submission" date="2020-07" db="EMBL/GenBank/DDBJ databases">
        <title>Sequencing the genomes of 1000 actinobacteria strains.</title>
        <authorList>
            <person name="Klenk H.-P."/>
        </authorList>
    </citation>
    <scope>NUCLEOTIDE SEQUENCE [LARGE SCALE GENOMIC DNA]</scope>
    <source>
        <strain evidence="4 5">DSM 22083</strain>
    </source>
</reference>
<evidence type="ECO:0000313" key="5">
    <source>
        <dbReference type="Proteomes" id="UP000569914"/>
    </source>
</evidence>
<dbReference type="PANTHER" id="PTHR48106:SF8">
    <property type="entry name" value="OS02G0805600 PROTEIN"/>
    <property type="match status" value="1"/>
</dbReference>
<evidence type="ECO:0000256" key="2">
    <source>
        <dbReference type="ARBA" id="ARBA00023002"/>
    </source>
</evidence>
<keyword evidence="1" id="KW-0521">NADP</keyword>
<dbReference type="RefSeq" id="WP_179752408.1">
    <property type="nucleotide sequence ID" value="NZ_JACCBU010000001.1"/>
</dbReference>
<dbReference type="EMBL" id="JACCBU010000001">
    <property type="protein sequence ID" value="NYE71926.1"/>
    <property type="molecule type" value="Genomic_DNA"/>
</dbReference>
<sequence length="325" mass="33424">MQAIEVAEPGGPEVLRPVQREQPVPGAGEILIKTTAIGVNRADLLQRQGHYPPPPGASPLLGLECSGTVAALGPDGSGWQAGDPCVALLAGGAYAEYVVAPAGQVVRPPEGVDLVTAGGLIEVAATVLANLDLVGLRAGERFLVHGGAGGIGSFAIQYAKAVGAEVIATAGSPEKLDYCRSVGADHALSYRDDWPAAVESITGGAGLDVILDNMGASYLEDHVRLLGTGGRLVVIGLQGGRKGTLDLGRLLAKRGQVHATSLRPRPVEEKAAICARVAERVWPTITDGRIRPAPQTTFPLAEAAAAHRLLESGDNLGKVLLLPQS</sequence>
<dbReference type="Pfam" id="PF08240">
    <property type="entry name" value="ADH_N"/>
    <property type="match status" value="1"/>
</dbReference>
<dbReference type="InterPro" id="IPR013154">
    <property type="entry name" value="ADH-like_N"/>
</dbReference>
<dbReference type="Proteomes" id="UP000569914">
    <property type="component" value="Unassembled WGS sequence"/>
</dbReference>
<keyword evidence="5" id="KW-1185">Reference proteome</keyword>
<evidence type="ECO:0000256" key="1">
    <source>
        <dbReference type="ARBA" id="ARBA00022857"/>
    </source>
</evidence>
<dbReference type="InterPro" id="IPR020843">
    <property type="entry name" value="ER"/>
</dbReference>
<dbReference type="NCBIfam" id="TIGR02824">
    <property type="entry name" value="quinone_pig3"/>
    <property type="match status" value="1"/>
</dbReference>
<accession>A0A7Y9LDH0</accession>
<dbReference type="InterPro" id="IPR013149">
    <property type="entry name" value="ADH-like_C"/>
</dbReference>
<dbReference type="GO" id="GO:0070402">
    <property type="term" value="F:NADPH binding"/>
    <property type="evidence" value="ECO:0007669"/>
    <property type="project" value="TreeGrafter"/>
</dbReference>
<dbReference type="SUPFAM" id="SSF50129">
    <property type="entry name" value="GroES-like"/>
    <property type="match status" value="1"/>
</dbReference>
<dbReference type="PANTHER" id="PTHR48106">
    <property type="entry name" value="QUINONE OXIDOREDUCTASE PIG3-RELATED"/>
    <property type="match status" value="1"/>
</dbReference>
<dbReference type="InterPro" id="IPR002364">
    <property type="entry name" value="Quin_OxRdtase/zeta-crystal_CS"/>
</dbReference>